<keyword evidence="2" id="KW-0732">Signal</keyword>
<feature type="chain" id="PRO_5012964249" description="Peptide-binding protein" evidence="2">
    <location>
        <begin position="28"/>
        <end position="148"/>
    </location>
</feature>
<feature type="compositionally biased region" description="Basic and acidic residues" evidence="1">
    <location>
        <begin position="117"/>
        <end position="127"/>
    </location>
</feature>
<reference evidence="3 4" key="1">
    <citation type="submission" date="2017-03" db="EMBL/GenBank/DDBJ databases">
        <title>Genome analysis of strain PAMC 26510.</title>
        <authorList>
            <person name="Oh H.-M."/>
            <person name="Yang J.-A."/>
        </authorList>
    </citation>
    <scope>NUCLEOTIDE SEQUENCE [LARGE SCALE GENOMIC DNA]</scope>
    <source>
        <strain evidence="3 4">PAMC 26510</strain>
    </source>
</reference>
<evidence type="ECO:0000256" key="1">
    <source>
        <dbReference type="SAM" id="MobiDB-lite"/>
    </source>
</evidence>
<feature type="region of interest" description="Disordered" evidence="1">
    <location>
        <begin position="96"/>
        <end position="148"/>
    </location>
</feature>
<comment type="caution">
    <text evidence="3">The sequence shown here is derived from an EMBL/GenBank/DDBJ whole genome shotgun (WGS) entry which is preliminary data.</text>
</comment>
<evidence type="ECO:0008006" key="5">
    <source>
        <dbReference type="Google" id="ProtNLM"/>
    </source>
</evidence>
<evidence type="ECO:0000313" key="4">
    <source>
        <dbReference type="Proteomes" id="UP000194546"/>
    </source>
</evidence>
<organism evidence="3 4">
    <name type="scientific">Caballeronia sordidicola</name>
    <name type="common">Burkholderia sordidicola</name>
    <dbReference type="NCBI Taxonomy" id="196367"/>
    <lineage>
        <taxon>Bacteria</taxon>
        <taxon>Pseudomonadati</taxon>
        <taxon>Pseudomonadota</taxon>
        <taxon>Betaproteobacteria</taxon>
        <taxon>Burkholderiales</taxon>
        <taxon>Burkholderiaceae</taxon>
        <taxon>Caballeronia</taxon>
    </lineage>
</organism>
<feature type="signal peptide" evidence="2">
    <location>
        <begin position="1"/>
        <end position="27"/>
    </location>
</feature>
<sequence>MSLIRIRHARRLFLAAAAGLVAASAMYATVAFAGGAGSNGAVLAHGAFNRGGDVHGQWQAVNRRAMRVDDVDSGARPFGYQRVAAGSGLTPVSAEVRGGARADQGAQLHGGGSIRADIARYNEERSTPRASGRPSDDPRSPANSPYRN</sequence>
<accession>A0A242M8J9</accession>
<dbReference type="AlphaFoldDB" id="A0A242M8J9"/>
<proteinExistence type="predicted"/>
<evidence type="ECO:0000313" key="3">
    <source>
        <dbReference type="EMBL" id="OTP67556.1"/>
    </source>
</evidence>
<protein>
    <recommendedName>
        <fullName evidence="5">Peptide-binding protein</fullName>
    </recommendedName>
</protein>
<dbReference type="EMBL" id="NBTY01000194">
    <property type="protein sequence ID" value="OTP67556.1"/>
    <property type="molecule type" value="Genomic_DNA"/>
</dbReference>
<dbReference type="RefSeq" id="WP_086383254.1">
    <property type="nucleotide sequence ID" value="NZ_NBTY01000194.1"/>
</dbReference>
<dbReference type="InterPro" id="IPR006311">
    <property type="entry name" value="TAT_signal"/>
</dbReference>
<gene>
    <name evidence="3" type="ORF">PAMC26510_30570</name>
</gene>
<evidence type="ECO:0000256" key="2">
    <source>
        <dbReference type="SAM" id="SignalP"/>
    </source>
</evidence>
<name>A0A242M8J9_CABSO</name>
<dbReference type="Proteomes" id="UP000194546">
    <property type="component" value="Unassembled WGS sequence"/>
</dbReference>
<dbReference type="PROSITE" id="PS51318">
    <property type="entry name" value="TAT"/>
    <property type="match status" value="1"/>
</dbReference>